<dbReference type="GO" id="GO:0003676">
    <property type="term" value="F:nucleic acid binding"/>
    <property type="evidence" value="ECO:0007669"/>
    <property type="project" value="InterPro"/>
</dbReference>
<dbReference type="EMBL" id="JAFJYH010000227">
    <property type="protein sequence ID" value="KAG4415296.1"/>
    <property type="molecule type" value="Genomic_DNA"/>
</dbReference>
<dbReference type="OrthoDB" id="245563at2759"/>
<dbReference type="InterPro" id="IPR012337">
    <property type="entry name" value="RNaseH-like_sf"/>
</dbReference>
<dbReference type="InterPro" id="IPR036397">
    <property type="entry name" value="RNaseH_sf"/>
</dbReference>
<dbReference type="AlphaFoldDB" id="A0A8H7TAI6"/>
<keyword evidence="2" id="KW-1185">Reference proteome</keyword>
<organism evidence="1 2">
    <name type="scientific">Cadophora malorum</name>
    <dbReference type="NCBI Taxonomy" id="108018"/>
    <lineage>
        <taxon>Eukaryota</taxon>
        <taxon>Fungi</taxon>
        <taxon>Dikarya</taxon>
        <taxon>Ascomycota</taxon>
        <taxon>Pezizomycotina</taxon>
        <taxon>Leotiomycetes</taxon>
        <taxon>Helotiales</taxon>
        <taxon>Ploettnerulaceae</taxon>
        <taxon>Cadophora</taxon>
    </lineage>
</organism>
<dbReference type="SUPFAM" id="SSF53098">
    <property type="entry name" value="Ribonuclease H-like"/>
    <property type="match status" value="1"/>
</dbReference>
<dbReference type="Proteomes" id="UP000664132">
    <property type="component" value="Unassembled WGS sequence"/>
</dbReference>
<gene>
    <name evidence="1" type="ORF">IFR04_011551</name>
</gene>
<comment type="caution">
    <text evidence="1">The sequence shown here is derived from an EMBL/GenBank/DDBJ whole genome shotgun (WGS) entry which is preliminary data.</text>
</comment>
<dbReference type="Gene3D" id="3.30.420.10">
    <property type="entry name" value="Ribonuclease H-like superfamily/Ribonuclease H"/>
    <property type="match status" value="1"/>
</dbReference>
<accession>A0A8H7TAI6</accession>
<reference evidence="1" key="1">
    <citation type="submission" date="2021-02" db="EMBL/GenBank/DDBJ databases">
        <title>Genome sequence Cadophora malorum strain M34.</title>
        <authorList>
            <person name="Stefanovic E."/>
            <person name="Vu D."/>
            <person name="Scully C."/>
            <person name="Dijksterhuis J."/>
            <person name="Roader J."/>
            <person name="Houbraken J."/>
        </authorList>
    </citation>
    <scope>NUCLEOTIDE SEQUENCE</scope>
    <source>
        <strain evidence="1">M34</strain>
    </source>
</reference>
<name>A0A8H7TAI6_9HELO</name>
<evidence type="ECO:0008006" key="3">
    <source>
        <dbReference type="Google" id="ProtNLM"/>
    </source>
</evidence>
<sequence>MGDLAQPHSVPTVPGSFFTDHCHRKHERPVRTNSHPIRVYDPKWNELYHGRVSDIIDSCDCCSDNKMRIGIATAGKLGASGGRVDGDTIVVSIAAACKNVGDSGPRAACGAFHIPGSAKNEGLIVPDLPQNKQAADIYAATSVLQDILKFLVSPTSTKEDKPSVRLCKILILTESHTLVQGISSDAFWKWKEEDDFEMSKKHEMANGKLLMALDDTIEKFRNERKIPVWFWLVDRGTLEDARTLAN</sequence>
<evidence type="ECO:0000313" key="1">
    <source>
        <dbReference type="EMBL" id="KAG4415296.1"/>
    </source>
</evidence>
<protein>
    <recommendedName>
        <fullName evidence="3">RNase H type-1 domain-containing protein</fullName>
    </recommendedName>
</protein>
<proteinExistence type="predicted"/>
<evidence type="ECO:0000313" key="2">
    <source>
        <dbReference type="Proteomes" id="UP000664132"/>
    </source>
</evidence>